<dbReference type="CDD" id="cd11045">
    <property type="entry name" value="CYP136-like"/>
    <property type="match status" value="1"/>
</dbReference>
<dbReference type="GO" id="GO:0016705">
    <property type="term" value="F:oxidoreductase activity, acting on paired donors, with incorporation or reduction of molecular oxygen"/>
    <property type="evidence" value="ECO:0007669"/>
    <property type="project" value="InterPro"/>
</dbReference>
<name>A0A848KDS4_9NOCA</name>
<evidence type="ECO:0000256" key="4">
    <source>
        <dbReference type="ARBA" id="ARBA00022723"/>
    </source>
</evidence>
<evidence type="ECO:0000313" key="11">
    <source>
        <dbReference type="Proteomes" id="UP000535543"/>
    </source>
</evidence>
<dbReference type="SUPFAM" id="SSF48264">
    <property type="entry name" value="Cytochrome P450"/>
    <property type="match status" value="1"/>
</dbReference>
<gene>
    <name evidence="10" type="ORF">FGL95_12765</name>
</gene>
<dbReference type="GO" id="GO:0005506">
    <property type="term" value="F:iron ion binding"/>
    <property type="evidence" value="ECO:0007669"/>
    <property type="project" value="InterPro"/>
</dbReference>
<reference evidence="10 11" key="1">
    <citation type="submission" date="2019-05" db="EMBL/GenBank/DDBJ databases">
        <authorList>
            <person name="Lee S.D."/>
        </authorList>
    </citation>
    <scope>NUCLEOTIDE SEQUENCE [LARGE SCALE GENOMIC DNA]</scope>
    <source>
        <strain evidence="10 11">YC2-7</strain>
    </source>
</reference>
<reference evidence="10 11" key="2">
    <citation type="submission" date="2020-06" db="EMBL/GenBank/DDBJ databases">
        <title>Antribacter stalactiti gen. nov., sp. nov., a new member of the family Nacardiaceae isolated from a cave.</title>
        <authorList>
            <person name="Kim I.S."/>
        </authorList>
    </citation>
    <scope>NUCLEOTIDE SEQUENCE [LARGE SCALE GENOMIC DNA]</scope>
    <source>
        <strain evidence="10 11">YC2-7</strain>
    </source>
</reference>
<keyword evidence="3 8" id="KW-0349">Heme</keyword>
<dbReference type="InterPro" id="IPR001128">
    <property type="entry name" value="Cyt_P450"/>
</dbReference>
<dbReference type="PANTHER" id="PTHR24286">
    <property type="entry name" value="CYTOCHROME P450 26"/>
    <property type="match status" value="1"/>
</dbReference>
<evidence type="ECO:0000256" key="3">
    <source>
        <dbReference type="ARBA" id="ARBA00022617"/>
    </source>
</evidence>
<evidence type="ECO:0000256" key="9">
    <source>
        <dbReference type="RuleBase" id="RU000461"/>
    </source>
</evidence>
<dbReference type="Pfam" id="PF00067">
    <property type="entry name" value="p450"/>
    <property type="match status" value="1"/>
</dbReference>
<dbReference type="InterPro" id="IPR002403">
    <property type="entry name" value="Cyt_P450_E_grp-IV"/>
</dbReference>
<keyword evidence="5 9" id="KW-0560">Oxidoreductase</keyword>
<evidence type="ECO:0000256" key="2">
    <source>
        <dbReference type="ARBA" id="ARBA00010617"/>
    </source>
</evidence>
<keyword evidence="4 8" id="KW-0479">Metal-binding</keyword>
<evidence type="ECO:0000256" key="1">
    <source>
        <dbReference type="ARBA" id="ARBA00001971"/>
    </source>
</evidence>
<comment type="similarity">
    <text evidence="2 9">Belongs to the cytochrome P450 family.</text>
</comment>
<proteinExistence type="inferred from homology"/>
<dbReference type="EMBL" id="VCQU01000004">
    <property type="protein sequence ID" value="NMN95906.1"/>
    <property type="molecule type" value="Genomic_DNA"/>
</dbReference>
<keyword evidence="7 9" id="KW-0503">Monooxygenase</keyword>
<dbReference type="GO" id="GO:0016125">
    <property type="term" value="P:sterol metabolic process"/>
    <property type="evidence" value="ECO:0007669"/>
    <property type="project" value="TreeGrafter"/>
</dbReference>
<keyword evidence="6 8" id="KW-0408">Iron</keyword>
<sequence length="482" mass="53582">MNRDRLALKVQSVAADLARYVPSTGDRPLADPPAESGLLPVPGSPGMPVLGETLALVADTLGWAQDRHARYGDVSWFDAFGTSLVLVLGPDAIGEVLANRQRVYSNAEGWGYFLVPFFERGIMLMDGEEHLHHRRILQQAFSRERLVGYLERMNPVIAQGIAEWEPQHAFQVQPAVKQLALNVATDVFLGVKLGSEAEPVDQAFIDLVHATGSIVRFDVPGGAWRRGLVARRYLEDFLSAQVTAKRAGAQDDLFSVLTRAQDEEGNTFADVDVVNHLIFVLMAAHDTSTITATMMCYLLGRHPEWQQRLREESRALGKDFIEYGDIEALTGLDLVMKETLRMYSPVALSCRRAVADTELAGHYIPAGTRLMLGVQASHRLEPWWTNPDTFDPERFAEPRREDKLHKNAFNPFGGGVHKCIGMFFGGMEVKALMHQLLLTHTWSVAPDYHPPIRVATGPTPVDGLPVRLRRIQPSDLPKSRAL</sequence>
<dbReference type="PROSITE" id="PS00086">
    <property type="entry name" value="CYTOCHROME_P450"/>
    <property type="match status" value="1"/>
</dbReference>
<dbReference type="Gene3D" id="1.10.630.10">
    <property type="entry name" value="Cytochrome P450"/>
    <property type="match status" value="1"/>
</dbReference>
<evidence type="ECO:0000256" key="5">
    <source>
        <dbReference type="ARBA" id="ARBA00023002"/>
    </source>
</evidence>
<protein>
    <submittedName>
        <fullName evidence="10">Cytochrome P450</fullName>
    </submittedName>
</protein>
<dbReference type="PANTHER" id="PTHR24286:SF24">
    <property type="entry name" value="LANOSTEROL 14-ALPHA DEMETHYLASE"/>
    <property type="match status" value="1"/>
</dbReference>
<evidence type="ECO:0000256" key="8">
    <source>
        <dbReference type="PIRSR" id="PIRSR602403-1"/>
    </source>
</evidence>
<dbReference type="Proteomes" id="UP000535543">
    <property type="component" value="Unassembled WGS sequence"/>
</dbReference>
<dbReference type="AlphaFoldDB" id="A0A848KDS4"/>
<dbReference type="InterPro" id="IPR036396">
    <property type="entry name" value="Cyt_P450_sf"/>
</dbReference>
<comment type="caution">
    <text evidence="10">The sequence shown here is derived from an EMBL/GenBank/DDBJ whole genome shotgun (WGS) entry which is preliminary data.</text>
</comment>
<evidence type="ECO:0000256" key="7">
    <source>
        <dbReference type="ARBA" id="ARBA00023033"/>
    </source>
</evidence>
<keyword evidence="11" id="KW-1185">Reference proteome</keyword>
<comment type="cofactor">
    <cofactor evidence="1 8">
        <name>heme</name>
        <dbReference type="ChEBI" id="CHEBI:30413"/>
    </cofactor>
</comment>
<dbReference type="RefSeq" id="WP_169587321.1">
    <property type="nucleotide sequence ID" value="NZ_VCQU01000004.1"/>
</dbReference>
<dbReference type="InterPro" id="IPR017972">
    <property type="entry name" value="Cyt_P450_CS"/>
</dbReference>
<evidence type="ECO:0000256" key="6">
    <source>
        <dbReference type="ARBA" id="ARBA00023004"/>
    </source>
</evidence>
<dbReference type="GO" id="GO:0004497">
    <property type="term" value="F:monooxygenase activity"/>
    <property type="evidence" value="ECO:0007669"/>
    <property type="project" value="UniProtKB-KW"/>
</dbReference>
<feature type="binding site" description="axial binding residue" evidence="8">
    <location>
        <position position="419"/>
    </location>
    <ligand>
        <name>heme</name>
        <dbReference type="ChEBI" id="CHEBI:30413"/>
    </ligand>
    <ligandPart>
        <name>Fe</name>
        <dbReference type="ChEBI" id="CHEBI:18248"/>
    </ligandPart>
</feature>
<dbReference type="PRINTS" id="PR00465">
    <property type="entry name" value="EP450IV"/>
</dbReference>
<dbReference type="GO" id="GO:0020037">
    <property type="term" value="F:heme binding"/>
    <property type="evidence" value="ECO:0007669"/>
    <property type="project" value="InterPro"/>
</dbReference>
<evidence type="ECO:0000313" key="10">
    <source>
        <dbReference type="EMBL" id="NMN95906.1"/>
    </source>
</evidence>
<organism evidence="10 11">
    <name type="scientific">Antrihabitans stalactiti</name>
    <dbReference type="NCBI Taxonomy" id="2584121"/>
    <lineage>
        <taxon>Bacteria</taxon>
        <taxon>Bacillati</taxon>
        <taxon>Actinomycetota</taxon>
        <taxon>Actinomycetes</taxon>
        <taxon>Mycobacteriales</taxon>
        <taxon>Nocardiaceae</taxon>
        <taxon>Antrihabitans</taxon>
    </lineage>
</organism>
<accession>A0A848KDS4</accession>